<feature type="transmembrane region" description="Helical" evidence="5">
    <location>
        <begin position="385"/>
        <end position="402"/>
    </location>
</feature>
<feature type="transmembrane region" description="Helical" evidence="5">
    <location>
        <begin position="96"/>
        <end position="115"/>
    </location>
</feature>
<dbReference type="InterPro" id="IPR011701">
    <property type="entry name" value="MFS"/>
</dbReference>
<sequence length="413" mass="43863">MSTVEKTDTGIRGKGRIKAGTSALARDGALCALLGITGMGGVAVAMVITSMSLFLSDEVGASPLMIGLFFSCRSVVEIVAGLAVGALSDRIGNRRLLLALCSFLSAAGALCYYSSRDYYVLLVAVAVLFGIGSASFAQTFAYTWDFAEHRALNPTFFNGVSRSVNSVAWIVGPPLAFFVIGAHQDFDALYLTVAVLYVACGLLCLWRLPNLKVEKRDARAANPFRDVSLQVWLMLTAVVLLLGVNTVYQIDIALFITKDLHYGTEFTGLLIGLAAALEVPVMMYVGARSARIGNWRLVAAAAWCATVFFGVLPLVHERWLLIALQLPNAAWAAIVLSIPFTIVQDELAGRVGVASALYTSAFQTGIVLGGAAAGIVAEWAGYTDVFWACAALTACAGFLLAWKRDHGSAPAVV</sequence>
<keyword evidence="5" id="KW-0472">Membrane</keyword>
<dbReference type="AlphaFoldDB" id="A0A941EUR3"/>
<evidence type="ECO:0000256" key="5">
    <source>
        <dbReference type="SAM" id="Phobius"/>
    </source>
</evidence>
<keyword evidence="5" id="KW-1133">Transmembrane helix</keyword>
<feature type="transmembrane region" description="Helical" evidence="5">
    <location>
        <begin position="297"/>
        <end position="316"/>
    </location>
</feature>
<dbReference type="Gene3D" id="1.20.1250.20">
    <property type="entry name" value="MFS general substrate transporter like domains"/>
    <property type="match status" value="2"/>
</dbReference>
<dbReference type="PANTHER" id="PTHR23535">
    <property type="entry name" value="SUGAR EFFLUX TRANSPORTER A-RELATED"/>
    <property type="match status" value="1"/>
</dbReference>
<keyword evidence="2" id="KW-0813">Transport</keyword>
<feature type="transmembrane region" description="Helical" evidence="5">
    <location>
        <begin position="121"/>
        <end position="144"/>
    </location>
</feature>
<dbReference type="InterPro" id="IPR036259">
    <property type="entry name" value="MFS_trans_sf"/>
</dbReference>
<dbReference type="GO" id="GO:0022857">
    <property type="term" value="F:transmembrane transporter activity"/>
    <property type="evidence" value="ECO:0007669"/>
    <property type="project" value="InterPro"/>
</dbReference>
<feature type="transmembrane region" description="Helical" evidence="5">
    <location>
        <begin position="188"/>
        <end position="208"/>
    </location>
</feature>
<feature type="transmembrane region" description="Helical" evidence="5">
    <location>
        <begin position="355"/>
        <end position="379"/>
    </location>
</feature>
<dbReference type="SUPFAM" id="SSF103473">
    <property type="entry name" value="MFS general substrate transporter"/>
    <property type="match status" value="1"/>
</dbReference>
<feature type="transmembrane region" description="Helical" evidence="5">
    <location>
        <begin position="61"/>
        <end position="84"/>
    </location>
</feature>
<feature type="transmembrane region" description="Helical" evidence="5">
    <location>
        <begin position="30"/>
        <end position="55"/>
    </location>
</feature>
<keyword evidence="3" id="KW-1003">Cell membrane</keyword>
<feature type="transmembrane region" description="Helical" evidence="5">
    <location>
        <begin position="322"/>
        <end position="343"/>
    </location>
</feature>
<keyword evidence="4" id="KW-0762">Sugar transport</keyword>
<dbReference type="RefSeq" id="WP_212533137.1">
    <property type="nucleotide sequence ID" value="NZ_JAGSOG010000316.1"/>
</dbReference>
<accession>A0A941EUR3</accession>
<keyword evidence="5" id="KW-0812">Transmembrane</keyword>
<reference evidence="6" key="1">
    <citation type="submission" date="2021-04" db="EMBL/GenBank/DDBJ databases">
        <title>Genome based classification of Actinospica acidithermotolerans sp. nov., an actinobacterium isolated from an Indonesian hot spring.</title>
        <authorList>
            <person name="Kusuma A.B."/>
            <person name="Putra K.E."/>
            <person name="Nafisah S."/>
            <person name="Loh J."/>
            <person name="Nouioui I."/>
            <person name="Goodfellow M."/>
        </authorList>
    </citation>
    <scope>NUCLEOTIDE SEQUENCE</scope>
    <source>
        <strain evidence="6">CSCA 57</strain>
    </source>
</reference>
<proteinExistence type="predicted"/>
<dbReference type="Proteomes" id="UP000675781">
    <property type="component" value="Unassembled WGS sequence"/>
</dbReference>
<gene>
    <name evidence="6" type="ORF">KDL01_35785</name>
</gene>
<evidence type="ECO:0000313" key="7">
    <source>
        <dbReference type="Proteomes" id="UP000675781"/>
    </source>
</evidence>
<protein>
    <submittedName>
        <fullName evidence="6">Sugar efflux transporter</fullName>
    </submittedName>
</protein>
<dbReference type="PANTHER" id="PTHR23535:SF2">
    <property type="entry name" value="SUGAR EFFLUX TRANSPORTER A-RELATED"/>
    <property type="match status" value="1"/>
</dbReference>
<dbReference type="CDD" id="cd17471">
    <property type="entry name" value="MFS_Set"/>
    <property type="match status" value="1"/>
</dbReference>
<feature type="transmembrane region" description="Helical" evidence="5">
    <location>
        <begin position="164"/>
        <end position="182"/>
    </location>
</feature>
<evidence type="ECO:0000256" key="3">
    <source>
        <dbReference type="ARBA" id="ARBA00022475"/>
    </source>
</evidence>
<dbReference type="GO" id="GO:0005886">
    <property type="term" value="C:plasma membrane"/>
    <property type="evidence" value="ECO:0007669"/>
    <property type="project" value="UniProtKB-SubCell"/>
</dbReference>
<keyword evidence="7" id="KW-1185">Reference proteome</keyword>
<organism evidence="6 7">
    <name type="scientific">Actinospica durhamensis</name>
    <dbReference type="NCBI Taxonomy" id="1508375"/>
    <lineage>
        <taxon>Bacteria</taxon>
        <taxon>Bacillati</taxon>
        <taxon>Actinomycetota</taxon>
        <taxon>Actinomycetes</taxon>
        <taxon>Catenulisporales</taxon>
        <taxon>Actinospicaceae</taxon>
        <taxon>Actinospica</taxon>
    </lineage>
</organism>
<evidence type="ECO:0000256" key="1">
    <source>
        <dbReference type="ARBA" id="ARBA00004651"/>
    </source>
</evidence>
<name>A0A941EUR3_9ACTN</name>
<comment type="subcellular location">
    <subcellularLocation>
        <location evidence="1">Cell membrane</location>
        <topology evidence="1">Multi-pass membrane protein</topology>
    </subcellularLocation>
</comment>
<dbReference type="EMBL" id="JAGSOG010000316">
    <property type="protein sequence ID" value="MBR7838685.1"/>
    <property type="molecule type" value="Genomic_DNA"/>
</dbReference>
<comment type="caution">
    <text evidence="6">The sequence shown here is derived from an EMBL/GenBank/DDBJ whole genome shotgun (WGS) entry which is preliminary data.</text>
</comment>
<feature type="transmembrane region" description="Helical" evidence="5">
    <location>
        <begin position="229"/>
        <end position="248"/>
    </location>
</feature>
<evidence type="ECO:0000313" key="6">
    <source>
        <dbReference type="EMBL" id="MBR7838685.1"/>
    </source>
</evidence>
<evidence type="ECO:0000256" key="4">
    <source>
        <dbReference type="ARBA" id="ARBA00022597"/>
    </source>
</evidence>
<feature type="transmembrane region" description="Helical" evidence="5">
    <location>
        <begin position="268"/>
        <end position="285"/>
    </location>
</feature>
<evidence type="ECO:0000256" key="2">
    <source>
        <dbReference type="ARBA" id="ARBA00022448"/>
    </source>
</evidence>
<dbReference type="Pfam" id="PF07690">
    <property type="entry name" value="MFS_1"/>
    <property type="match status" value="1"/>
</dbReference>